<dbReference type="InterPro" id="IPR008978">
    <property type="entry name" value="HSP20-like_chaperone"/>
</dbReference>
<dbReference type="KEGG" id="talb:FTW19_25445"/>
<name>A0A5B9EHG6_9BACT</name>
<organism evidence="5 6">
    <name type="scientific">Terriglobus albidus</name>
    <dbReference type="NCBI Taxonomy" id="1592106"/>
    <lineage>
        <taxon>Bacteria</taxon>
        <taxon>Pseudomonadati</taxon>
        <taxon>Acidobacteriota</taxon>
        <taxon>Terriglobia</taxon>
        <taxon>Terriglobales</taxon>
        <taxon>Acidobacteriaceae</taxon>
        <taxon>Terriglobus</taxon>
    </lineage>
</organism>
<dbReference type="PANTHER" id="PTHR11527">
    <property type="entry name" value="HEAT-SHOCK PROTEIN 20 FAMILY MEMBER"/>
    <property type="match status" value="1"/>
</dbReference>
<dbReference type="Pfam" id="PF00011">
    <property type="entry name" value="HSP20"/>
    <property type="match status" value="1"/>
</dbReference>
<evidence type="ECO:0000256" key="3">
    <source>
        <dbReference type="SAM" id="MobiDB-lite"/>
    </source>
</evidence>
<proteinExistence type="inferred from homology"/>
<keyword evidence="6" id="KW-1185">Reference proteome</keyword>
<dbReference type="InterPro" id="IPR002068">
    <property type="entry name" value="A-crystallin/Hsp20_dom"/>
</dbReference>
<accession>A0A5B9EHG6</accession>
<dbReference type="Proteomes" id="UP000321820">
    <property type="component" value="Chromosome"/>
</dbReference>
<evidence type="ECO:0000313" key="6">
    <source>
        <dbReference type="Proteomes" id="UP000321820"/>
    </source>
</evidence>
<dbReference type="Gene3D" id="2.60.40.790">
    <property type="match status" value="1"/>
</dbReference>
<reference evidence="5 6" key="1">
    <citation type="submission" date="2019-08" db="EMBL/GenBank/DDBJ databases">
        <title>Complete genome sequence of Terriglobus albidus strain ORNL.</title>
        <authorList>
            <person name="Podar M."/>
        </authorList>
    </citation>
    <scope>NUCLEOTIDE SEQUENCE [LARGE SCALE GENOMIC DNA]</scope>
    <source>
        <strain evidence="5 6">ORNL</strain>
    </source>
</reference>
<dbReference type="EMBL" id="CP042806">
    <property type="protein sequence ID" value="QEE31054.1"/>
    <property type="molecule type" value="Genomic_DNA"/>
</dbReference>
<comment type="similarity">
    <text evidence="1 2">Belongs to the small heat shock protein (HSP20) family.</text>
</comment>
<dbReference type="InterPro" id="IPR031107">
    <property type="entry name" value="Small_HSP"/>
</dbReference>
<dbReference type="RefSeq" id="WP_147650348.1">
    <property type="nucleotide sequence ID" value="NZ_CP042806.1"/>
</dbReference>
<sequence length="160" mass="18013">MTITRWTPFSELAVLQNRLNSIFNDFGTPEGRSESLASGNFTPAVDVYEDAQKIVLKLDVPGIRQEDIDVRLENQTLTVKGERKFEKEEKEENFHRIERRYGSFIRVFTLPPTADMERVSADYKDGVLQVEIAKKSEAQPKQIKVGAGAGPKQVEAKTAA</sequence>
<dbReference type="CDD" id="cd06464">
    <property type="entry name" value="ACD_sHsps-like"/>
    <property type="match status" value="1"/>
</dbReference>
<protein>
    <submittedName>
        <fullName evidence="5">Hsp20/alpha crystallin family protein</fullName>
    </submittedName>
</protein>
<feature type="domain" description="SHSP" evidence="4">
    <location>
        <begin position="36"/>
        <end position="148"/>
    </location>
</feature>
<evidence type="ECO:0000256" key="2">
    <source>
        <dbReference type="RuleBase" id="RU003616"/>
    </source>
</evidence>
<feature type="region of interest" description="Disordered" evidence="3">
    <location>
        <begin position="138"/>
        <end position="160"/>
    </location>
</feature>
<gene>
    <name evidence="5" type="ORF">FTW19_25445</name>
</gene>
<evidence type="ECO:0000259" key="4">
    <source>
        <dbReference type="PROSITE" id="PS01031"/>
    </source>
</evidence>
<dbReference type="AlphaFoldDB" id="A0A5B9EHG6"/>
<evidence type="ECO:0000313" key="5">
    <source>
        <dbReference type="EMBL" id="QEE31054.1"/>
    </source>
</evidence>
<evidence type="ECO:0000256" key="1">
    <source>
        <dbReference type="PROSITE-ProRule" id="PRU00285"/>
    </source>
</evidence>
<dbReference type="OrthoDB" id="9811615at2"/>
<dbReference type="PROSITE" id="PS01031">
    <property type="entry name" value="SHSP"/>
    <property type="match status" value="1"/>
</dbReference>
<dbReference type="SUPFAM" id="SSF49764">
    <property type="entry name" value="HSP20-like chaperones"/>
    <property type="match status" value="1"/>
</dbReference>